<reference evidence="7" key="1">
    <citation type="submission" date="2020-11" db="EMBL/GenBank/DDBJ databases">
        <authorList>
            <person name="Konstantinou D."/>
            <person name="Gkelis S."/>
            <person name="Popin R."/>
            <person name="Fewer D."/>
            <person name="Sivonen K."/>
        </authorList>
    </citation>
    <scope>NUCLEOTIDE SEQUENCE</scope>
    <source>
        <strain evidence="7">TAU-MAC 1115</strain>
    </source>
</reference>
<dbReference type="InterPro" id="IPR027417">
    <property type="entry name" value="P-loop_NTPase"/>
</dbReference>
<reference evidence="7" key="2">
    <citation type="journal article" date="2021" name="Mar. Drugs">
        <title>Genome Reduction and Secondary Metabolism of the Marine Sponge-Associated Cyanobacterium Leptothoe.</title>
        <authorList>
            <person name="Konstantinou D."/>
            <person name="Popin R.V."/>
            <person name="Fewer D.P."/>
            <person name="Sivonen K."/>
            <person name="Gkelis S."/>
        </authorList>
    </citation>
    <scope>NUCLEOTIDE SEQUENCE</scope>
    <source>
        <strain evidence="7">TAU-MAC 1115</strain>
    </source>
</reference>
<dbReference type="Gene3D" id="3.40.50.300">
    <property type="entry name" value="P-loop containing nucleotide triphosphate hydrolases"/>
    <property type="match status" value="1"/>
</dbReference>
<name>A0A947GJ50_9CYAN</name>
<dbReference type="PANTHER" id="PTHR22683:SF41">
    <property type="entry name" value="DNA TRANSLOCASE FTSK"/>
    <property type="match status" value="1"/>
</dbReference>
<evidence type="ECO:0000256" key="3">
    <source>
        <dbReference type="ARBA" id="ARBA00022840"/>
    </source>
</evidence>
<dbReference type="EMBL" id="JADOES010000011">
    <property type="protein sequence ID" value="MBT9315417.1"/>
    <property type="molecule type" value="Genomic_DNA"/>
</dbReference>
<protein>
    <recommendedName>
        <fullName evidence="6">FtsK domain-containing protein</fullName>
    </recommendedName>
</protein>
<feature type="binding site" evidence="5">
    <location>
        <begin position="220"/>
        <end position="227"/>
    </location>
    <ligand>
        <name>ATP</name>
        <dbReference type="ChEBI" id="CHEBI:30616"/>
    </ligand>
</feature>
<comment type="caution">
    <text evidence="7">The sequence shown here is derived from an EMBL/GenBank/DDBJ whole genome shotgun (WGS) entry which is preliminary data.</text>
</comment>
<dbReference type="Gene3D" id="3.30.980.40">
    <property type="match status" value="1"/>
</dbReference>
<dbReference type="PROSITE" id="PS50901">
    <property type="entry name" value="FTSK"/>
    <property type="match status" value="1"/>
</dbReference>
<dbReference type="GO" id="GO:0005524">
    <property type="term" value="F:ATP binding"/>
    <property type="evidence" value="ECO:0007669"/>
    <property type="project" value="UniProtKB-UniRule"/>
</dbReference>
<keyword evidence="3 5" id="KW-0067">ATP-binding</keyword>
<accession>A0A947GJ50</accession>
<organism evidence="7 8">
    <name type="scientific">Leptothoe spongobia TAU-MAC 1115</name>
    <dbReference type="NCBI Taxonomy" id="1967444"/>
    <lineage>
        <taxon>Bacteria</taxon>
        <taxon>Bacillati</taxon>
        <taxon>Cyanobacteriota</taxon>
        <taxon>Cyanophyceae</taxon>
        <taxon>Nodosilineales</taxon>
        <taxon>Cymatolegaceae</taxon>
        <taxon>Leptothoe</taxon>
        <taxon>Leptothoe spongobia</taxon>
    </lineage>
</organism>
<evidence type="ECO:0000256" key="2">
    <source>
        <dbReference type="ARBA" id="ARBA00022741"/>
    </source>
</evidence>
<dbReference type="GO" id="GO:0003677">
    <property type="term" value="F:DNA binding"/>
    <property type="evidence" value="ECO:0007669"/>
    <property type="project" value="UniProtKB-KW"/>
</dbReference>
<dbReference type="Pfam" id="PF17854">
    <property type="entry name" value="FtsK_alpha"/>
    <property type="match status" value="1"/>
</dbReference>
<feature type="domain" description="FtsK" evidence="6">
    <location>
        <begin position="203"/>
        <end position="403"/>
    </location>
</feature>
<evidence type="ECO:0000313" key="7">
    <source>
        <dbReference type="EMBL" id="MBT9315417.1"/>
    </source>
</evidence>
<proteinExistence type="inferred from homology"/>
<dbReference type="Pfam" id="PF01580">
    <property type="entry name" value="FtsK_SpoIIIE"/>
    <property type="match status" value="1"/>
</dbReference>
<comment type="similarity">
    <text evidence="1">Belongs to the FtsK/SpoIIIE/SftA family.</text>
</comment>
<dbReference type="AlphaFoldDB" id="A0A947GJ50"/>
<evidence type="ECO:0000313" key="8">
    <source>
        <dbReference type="Proteomes" id="UP000717364"/>
    </source>
</evidence>
<keyword evidence="4" id="KW-0238">DNA-binding</keyword>
<evidence type="ECO:0000256" key="4">
    <source>
        <dbReference type="ARBA" id="ARBA00023125"/>
    </source>
</evidence>
<sequence>MSPAQFQRFKQFCAIANQYTQEYPHEFQDVSGQQIWQDLIQVAMALGVVSNRQEFETGWNVLMAEEAFNLPAYEPNQEAEPEASQAEPLPEGMGGQIVSVLKAFRVQVDYLGEVPGPTFTRYQLKPRLGVKVSAISALATDLKVHLGLDAVPIISAQSGCVALDVPRPDRQFVLFEDYVQSELRSSPPSKITLALGVGLDGTLREVDISDANSCHLLVGGNTGGGKSGVIRAMLYSLFWRYSPELAKVLLISIKRSEFPDFQNIPWLYGPVVSEATEAVYALEHLCQVMDHRDRVLATARCKDIDVYNQKHPAKPMPRLLAVFDELADCICVLPAKTSKEEAELPTSKRLETAMVRIAQKARSTGIHLIVATQRPEASVLTPLIRSNLPGRIALRTKTDADSRMIFGNDDGSAVNLLGKGDCFLATTETERLQTLHVNQMLIDRFSDKYVDSVEPTRPWGLAAVHQKGASEKADDPLSAIVNYLTEQGGQTTQREIQRNALAQRFNAEEVGELVQQLENQGKVELSKEGKSTLISLSNPDNDN</sequence>
<dbReference type="InterPro" id="IPR050206">
    <property type="entry name" value="FtsK/SpoIIIE/SftA"/>
</dbReference>
<dbReference type="PANTHER" id="PTHR22683">
    <property type="entry name" value="SPORULATION PROTEIN RELATED"/>
    <property type="match status" value="1"/>
</dbReference>
<dbReference type="InterPro" id="IPR002543">
    <property type="entry name" value="FtsK_dom"/>
</dbReference>
<evidence type="ECO:0000256" key="1">
    <source>
        <dbReference type="ARBA" id="ARBA00006474"/>
    </source>
</evidence>
<dbReference type="SUPFAM" id="SSF52540">
    <property type="entry name" value="P-loop containing nucleoside triphosphate hydrolases"/>
    <property type="match status" value="1"/>
</dbReference>
<gene>
    <name evidence="7" type="ORF">IXB50_08270</name>
</gene>
<keyword evidence="8" id="KW-1185">Reference proteome</keyword>
<keyword evidence="2 5" id="KW-0547">Nucleotide-binding</keyword>
<dbReference type="Proteomes" id="UP000717364">
    <property type="component" value="Unassembled WGS sequence"/>
</dbReference>
<evidence type="ECO:0000256" key="5">
    <source>
        <dbReference type="PROSITE-ProRule" id="PRU00289"/>
    </source>
</evidence>
<dbReference type="InterPro" id="IPR041027">
    <property type="entry name" value="FtsK_alpha"/>
</dbReference>
<evidence type="ECO:0000259" key="6">
    <source>
        <dbReference type="PROSITE" id="PS50901"/>
    </source>
</evidence>
<dbReference type="RefSeq" id="WP_215608483.1">
    <property type="nucleotide sequence ID" value="NZ_JADOES010000011.1"/>
</dbReference>